<organism evidence="2 3">
    <name type="scientific">Metarhizium album (strain ARSEF 1941)</name>
    <dbReference type="NCBI Taxonomy" id="1081103"/>
    <lineage>
        <taxon>Eukaryota</taxon>
        <taxon>Fungi</taxon>
        <taxon>Dikarya</taxon>
        <taxon>Ascomycota</taxon>
        <taxon>Pezizomycotina</taxon>
        <taxon>Sordariomycetes</taxon>
        <taxon>Hypocreomycetidae</taxon>
        <taxon>Hypocreales</taxon>
        <taxon>Clavicipitaceae</taxon>
        <taxon>Metarhizium</taxon>
    </lineage>
</organism>
<dbReference type="OrthoDB" id="5210591at2759"/>
<accession>A0A0B2WXT3</accession>
<name>A0A0B2WXT3_METAS</name>
<reference evidence="2 3" key="1">
    <citation type="journal article" date="2014" name="Proc. Natl. Acad. Sci. U.S.A.">
        <title>Trajectory and genomic determinants of fungal-pathogen speciation and host adaptation.</title>
        <authorList>
            <person name="Hu X."/>
            <person name="Xiao G."/>
            <person name="Zheng P."/>
            <person name="Shang Y."/>
            <person name="Su Y."/>
            <person name="Zhang X."/>
            <person name="Liu X."/>
            <person name="Zhan S."/>
            <person name="St Leger R.J."/>
            <person name="Wang C."/>
        </authorList>
    </citation>
    <scope>NUCLEOTIDE SEQUENCE [LARGE SCALE GENOMIC DNA]</scope>
    <source>
        <strain evidence="2 3">ARSEF 1941</strain>
    </source>
</reference>
<proteinExistence type="predicted"/>
<dbReference type="Proteomes" id="UP000030816">
    <property type="component" value="Unassembled WGS sequence"/>
</dbReference>
<dbReference type="EMBL" id="AZHE01000001">
    <property type="protein sequence ID" value="KHO01097.1"/>
    <property type="molecule type" value="Genomic_DNA"/>
</dbReference>
<evidence type="ECO:0000313" key="2">
    <source>
        <dbReference type="EMBL" id="KHO01097.1"/>
    </source>
</evidence>
<comment type="caution">
    <text evidence="2">The sequence shown here is derived from an EMBL/GenBank/DDBJ whole genome shotgun (WGS) entry which is preliminary data.</text>
</comment>
<evidence type="ECO:0000256" key="1">
    <source>
        <dbReference type="SAM" id="MobiDB-lite"/>
    </source>
</evidence>
<dbReference type="AlphaFoldDB" id="A0A0B2WXT3"/>
<dbReference type="HOGENOM" id="CLU_019843_2_0_1"/>
<gene>
    <name evidence="2" type="ORF">MAM_00098</name>
</gene>
<dbReference type="RefSeq" id="XP_040682162.1">
    <property type="nucleotide sequence ID" value="XM_040818898.1"/>
</dbReference>
<feature type="compositionally biased region" description="Basic and acidic residues" evidence="1">
    <location>
        <begin position="316"/>
        <end position="325"/>
    </location>
</feature>
<protein>
    <submittedName>
        <fullName evidence="2">Uncharacterized protein</fullName>
    </submittedName>
</protein>
<dbReference type="STRING" id="1081103.A0A0B2WXT3"/>
<feature type="region of interest" description="Disordered" evidence="1">
    <location>
        <begin position="316"/>
        <end position="336"/>
    </location>
</feature>
<sequence>MGMNALREAMGFDDAHPLSLKRLDSAPENRLHVHYVASSSNEDQLTLSLVPASTKILRSEHASISAEAMLLQWLSVGHVGLLAKEGQITHEASGGSNSEAKWSKHASQFKNALPRVVKQGRVKCPGDVEFLLTKRARGALLSSLVDTLSKPQQRCIDFQIGQLIGELSAYQSPNGHFGVASAVLKAAGIRYTTSTSPPVLVPTEKVVNDSVHPRWSDAFLSLFESVLRDAEDVALSLEYDRLRFHAGRFKKILDEVTVPCLVILDAGEYVNVHIAPSGDSATQELKDFMQRHGQTHFGTEKPQHVAAALLEPYRPAEKQADDKPDPVPAAPTTTCHSPNVPRVIGVQDWHNSVFGDPLFTSVLTRSKNTNIWDGLMNQNGHVESKAIREAIGLAKDSQHVDVRRLLYDCYHSATTIVKEYYRVTVDGDDRELPARRRLLQAIVRLDDLDDQGRMIHPNPCSAHPIEKRKKSD</sequence>
<dbReference type="GeneID" id="63734553"/>
<keyword evidence="3" id="KW-1185">Reference proteome</keyword>
<evidence type="ECO:0000313" key="3">
    <source>
        <dbReference type="Proteomes" id="UP000030816"/>
    </source>
</evidence>